<feature type="compositionally biased region" description="Basic and acidic residues" evidence="1">
    <location>
        <begin position="1"/>
        <end position="16"/>
    </location>
</feature>
<sequence length="571" mass="60951">MTGKDKRTMQPMERDSSGTPFNAAGDKPNAPPISVSTESPFSWADLLLVANASGRITAAHGNWRGFTGHGTEDLAGLWLRDVMDGTAVEELLTTPRNGVRRAPVCVRLIAENGNQLEARAAAVAVAPLDGTCIGIRMTPTQSSQEPREMSSGASSRAGLARSAARGIATGTSALSILGFSAPSEFAAGAVSDWTWQTCLQALDGRIRGQFAGCGSVTRLNDNLYAIEHDPHCDVTAMCDEIEGVGKHYDDSAPSWNAVCAGVNDCVPPGTEQDELTKALICSLARLGEVSSFSTTDFQGNIARLLQESIADVRGFEQMLDGKGFGVVYHPVLNARSGLPLYVEALCRFHADSGASPFRRLAFAEQTGLVHLFDAAMVRHILSRMAEAGGSAAASSIAINISAASLENTSFAGLLHEVLQASSVPPERVVFEITQAERIADIDKASAFVHDLRHRGHRVCLDDLSAGSVSFEYLSRIDVDYVKLDGGAVSRARNAAKGRAFLSALTDLCRRIGTQTIAEMIDERETLEFVRECGVSYVQGFLFGKPTEHLQQAASMPATGYFATRGQDQPLP</sequence>
<feature type="region of interest" description="Disordered" evidence="1">
    <location>
        <begin position="1"/>
        <end position="36"/>
    </location>
</feature>
<dbReference type="PROSITE" id="PS50883">
    <property type="entry name" value="EAL"/>
    <property type="match status" value="1"/>
</dbReference>
<dbReference type="EMBL" id="QPMH01000022">
    <property type="protein sequence ID" value="RDD60665.1"/>
    <property type="molecule type" value="Genomic_DNA"/>
</dbReference>
<dbReference type="Proteomes" id="UP000253941">
    <property type="component" value="Unassembled WGS sequence"/>
</dbReference>
<organism evidence="3 4">
    <name type="scientific">Ferruginivarius sediminum</name>
    <dbReference type="NCBI Taxonomy" id="2661937"/>
    <lineage>
        <taxon>Bacteria</taxon>
        <taxon>Pseudomonadati</taxon>
        <taxon>Pseudomonadota</taxon>
        <taxon>Alphaproteobacteria</taxon>
        <taxon>Rhodospirillales</taxon>
        <taxon>Rhodospirillaceae</taxon>
        <taxon>Ferruginivarius</taxon>
    </lineage>
</organism>
<accession>A0A369T8I8</accession>
<dbReference type="InterPro" id="IPR050706">
    <property type="entry name" value="Cyclic-di-GMP_PDE-like"/>
</dbReference>
<evidence type="ECO:0000313" key="3">
    <source>
        <dbReference type="EMBL" id="RDD60665.1"/>
    </source>
</evidence>
<dbReference type="SUPFAM" id="SSF141868">
    <property type="entry name" value="EAL domain-like"/>
    <property type="match status" value="1"/>
</dbReference>
<proteinExistence type="predicted"/>
<feature type="region of interest" description="Disordered" evidence="1">
    <location>
        <begin position="136"/>
        <end position="155"/>
    </location>
</feature>
<dbReference type="InterPro" id="IPR035919">
    <property type="entry name" value="EAL_sf"/>
</dbReference>
<comment type="caution">
    <text evidence="3">The sequence shown here is derived from an EMBL/GenBank/DDBJ whole genome shotgun (WGS) entry which is preliminary data.</text>
</comment>
<dbReference type="CDD" id="cd01948">
    <property type="entry name" value="EAL"/>
    <property type="match status" value="1"/>
</dbReference>
<gene>
    <name evidence="3" type="ORF">DRB17_17095</name>
</gene>
<reference evidence="3 4" key="1">
    <citation type="submission" date="2018-07" db="EMBL/GenBank/DDBJ databases">
        <title>Venubactetium sediminum gen. nov., sp. nov., isolated from a marine solar saltern.</title>
        <authorList>
            <person name="Wang S."/>
        </authorList>
    </citation>
    <scope>NUCLEOTIDE SEQUENCE [LARGE SCALE GENOMIC DNA]</scope>
    <source>
        <strain evidence="3 4">WD2A32</strain>
    </source>
</reference>
<evidence type="ECO:0000256" key="1">
    <source>
        <dbReference type="SAM" id="MobiDB-lite"/>
    </source>
</evidence>
<protein>
    <submittedName>
        <fullName evidence="3">EAL domain-containing protein</fullName>
    </submittedName>
</protein>
<evidence type="ECO:0000259" key="2">
    <source>
        <dbReference type="PROSITE" id="PS50883"/>
    </source>
</evidence>
<dbReference type="AlphaFoldDB" id="A0A369T8I8"/>
<dbReference type="PANTHER" id="PTHR33121">
    <property type="entry name" value="CYCLIC DI-GMP PHOSPHODIESTERASE PDEF"/>
    <property type="match status" value="1"/>
</dbReference>
<dbReference type="InterPro" id="IPR001633">
    <property type="entry name" value="EAL_dom"/>
</dbReference>
<dbReference type="SMART" id="SM00052">
    <property type="entry name" value="EAL"/>
    <property type="match status" value="1"/>
</dbReference>
<keyword evidence="4" id="KW-1185">Reference proteome</keyword>
<feature type="domain" description="EAL" evidence="2">
    <location>
        <begin position="308"/>
        <end position="559"/>
    </location>
</feature>
<dbReference type="GO" id="GO:0071111">
    <property type="term" value="F:cyclic-guanylate-specific phosphodiesterase activity"/>
    <property type="evidence" value="ECO:0007669"/>
    <property type="project" value="InterPro"/>
</dbReference>
<name>A0A369T8I8_9PROT</name>
<evidence type="ECO:0000313" key="4">
    <source>
        <dbReference type="Proteomes" id="UP000253941"/>
    </source>
</evidence>
<dbReference type="Pfam" id="PF00563">
    <property type="entry name" value="EAL"/>
    <property type="match status" value="1"/>
</dbReference>
<dbReference type="Gene3D" id="3.20.20.450">
    <property type="entry name" value="EAL domain"/>
    <property type="match status" value="1"/>
</dbReference>
<dbReference type="PANTHER" id="PTHR33121:SF79">
    <property type="entry name" value="CYCLIC DI-GMP PHOSPHODIESTERASE PDED-RELATED"/>
    <property type="match status" value="1"/>
</dbReference>